<feature type="signal peptide" evidence="1">
    <location>
        <begin position="1"/>
        <end position="29"/>
    </location>
</feature>
<proteinExistence type="predicted"/>
<sequence>MQLLRQLEMPVWTTLVCLLIASGVSVVTADRSLLPFHLADEAVISPPPKRTPQVAADLCDCCLRYRLAACCEWCVAPAPTKPTQPPLDHVETRLNNLRRASCKCCKRTTTRACCSTCFMLGGSK</sequence>
<feature type="chain" id="PRO_5042238843" description="Hepcidin" evidence="1">
    <location>
        <begin position="30"/>
        <end position="124"/>
    </location>
</feature>
<evidence type="ECO:0000256" key="1">
    <source>
        <dbReference type="SAM" id="SignalP"/>
    </source>
</evidence>
<reference evidence="2" key="1">
    <citation type="journal article" date="2023" name="Mol. Biol. Evol.">
        <title>Third-Generation Sequencing Reveals the Adaptive Role of the Epigenome in Three Deep-Sea Polychaetes.</title>
        <authorList>
            <person name="Perez M."/>
            <person name="Aroh O."/>
            <person name="Sun Y."/>
            <person name="Lan Y."/>
            <person name="Juniper S.K."/>
            <person name="Young C.R."/>
            <person name="Angers B."/>
            <person name="Qian P.Y."/>
        </authorList>
    </citation>
    <scope>NUCLEOTIDE SEQUENCE</scope>
    <source>
        <strain evidence="2">R07B-5</strain>
    </source>
</reference>
<protein>
    <recommendedName>
        <fullName evidence="4">Hepcidin</fullName>
    </recommendedName>
</protein>
<comment type="caution">
    <text evidence="2">The sequence shown here is derived from an EMBL/GenBank/DDBJ whole genome shotgun (WGS) entry which is preliminary data.</text>
</comment>
<gene>
    <name evidence="2" type="ORF">NP493_549g01025</name>
</gene>
<dbReference type="AlphaFoldDB" id="A0AAD9NPT4"/>
<evidence type="ECO:0000313" key="2">
    <source>
        <dbReference type="EMBL" id="KAK2178297.1"/>
    </source>
</evidence>
<name>A0AAD9NPT4_RIDPI</name>
<keyword evidence="3" id="KW-1185">Reference proteome</keyword>
<keyword evidence="1" id="KW-0732">Signal</keyword>
<dbReference type="Proteomes" id="UP001209878">
    <property type="component" value="Unassembled WGS sequence"/>
</dbReference>
<dbReference type="EMBL" id="JAODUO010000549">
    <property type="protein sequence ID" value="KAK2178297.1"/>
    <property type="molecule type" value="Genomic_DNA"/>
</dbReference>
<evidence type="ECO:0008006" key="4">
    <source>
        <dbReference type="Google" id="ProtNLM"/>
    </source>
</evidence>
<organism evidence="2 3">
    <name type="scientific">Ridgeia piscesae</name>
    <name type="common">Tubeworm</name>
    <dbReference type="NCBI Taxonomy" id="27915"/>
    <lineage>
        <taxon>Eukaryota</taxon>
        <taxon>Metazoa</taxon>
        <taxon>Spiralia</taxon>
        <taxon>Lophotrochozoa</taxon>
        <taxon>Annelida</taxon>
        <taxon>Polychaeta</taxon>
        <taxon>Sedentaria</taxon>
        <taxon>Canalipalpata</taxon>
        <taxon>Sabellida</taxon>
        <taxon>Siboglinidae</taxon>
        <taxon>Ridgeia</taxon>
    </lineage>
</organism>
<accession>A0AAD9NPT4</accession>
<evidence type="ECO:0000313" key="3">
    <source>
        <dbReference type="Proteomes" id="UP001209878"/>
    </source>
</evidence>